<name>A0ABD6EXJ2_9BILA</name>
<evidence type="ECO:0000256" key="1">
    <source>
        <dbReference type="SAM" id="MobiDB-lite"/>
    </source>
</evidence>
<evidence type="ECO:0000313" key="2">
    <source>
        <dbReference type="EMBL" id="MFH4984498.1"/>
    </source>
</evidence>
<dbReference type="AlphaFoldDB" id="A0ABD6EXJ2"/>
<comment type="caution">
    <text evidence="2">The sequence shown here is derived from an EMBL/GenBank/DDBJ whole genome shotgun (WGS) entry which is preliminary data.</text>
</comment>
<proteinExistence type="predicted"/>
<feature type="compositionally biased region" description="Basic and acidic residues" evidence="1">
    <location>
        <begin position="1"/>
        <end position="22"/>
    </location>
</feature>
<organism evidence="2 3">
    <name type="scientific">Gnathostoma spinigerum</name>
    <dbReference type="NCBI Taxonomy" id="75299"/>
    <lineage>
        <taxon>Eukaryota</taxon>
        <taxon>Metazoa</taxon>
        <taxon>Ecdysozoa</taxon>
        <taxon>Nematoda</taxon>
        <taxon>Chromadorea</taxon>
        <taxon>Rhabditida</taxon>
        <taxon>Spirurina</taxon>
        <taxon>Gnathostomatomorpha</taxon>
        <taxon>Gnathostomatoidea</taxon>
        <taxon>Gnathostomatidae</taxon>
        <taxon>Gnathostoma</taxon>
    </lineage>
</organism>
<feature type="region of interest" description="Disordered" evidence="1">
    <location>
        <begin position="1"/>
        <end position="53"/>
    </location>
</feature>
<keyword evidence="3" id="KW-1185">Reference proteome</keyword>
<evidence type="ECO:0000313" key="3">
    <source>
        <dbReference type="Proteomes" id="UP001608902"/>
    </source>
</evidence>
<protein>
    <submittedName>
        <fullName evidence="2">Uncharacterized protein</fullName>
    </submittedName>
</protein>
<reference evidence="2 3" key="1">
    <citation type="submission" date="2024-08" db="EMBL/GenBank/DDBJ databases">
        <title>Gnathostoma spinigerum genome.</title>
        <authorList>
            <person name="Gonzalez-Bertolin B."/>
            <person name="Monzon S."/>
            <person name="Zaballos A."/>
            <person name="Jimenez P."/>
            <person name="Dekumyoy P."/>
            <person name="Varona S."/>
            <person name="Cuesta I."/>
            <person name="Sumanam S."/>
            <person name="Adisakwattana P."/>
            <person name="Gasser R.B."/>
            <person name="Hernandez-Gonzalez A."/>
            <person name="Young N.D."/>
            <person name="Perteguer M.J."/>
        </authorList>
    </citation>
    <scope>NUCLEOTIDE SEQUENCE [LARGE SCALE GENOMIC DNA]</scope>
    <source>
        <strain evidence="2">AL3</strain>
        <tissue evidence="2">Liver</tissue>
    </source>
</reference>
<dbReference type="EMBL" id="JBGFUD010018106">
    <property type="protein sequence ID" value="MFH4984498.1"/>
    <property type="molecule type" value="Genomic_DNA"/>
</dbReference>
<accession>A0ABD6EXJ2</accession>
<gene>
    <name evidence="2" type="ORF">AB6A40_011207</name>
</gene>
<dbReference type="Proteomes" id="UP001608902">
    <property type="component" value="Unassembled WGS sequence"/>
</dbReference>
<sequence length="102" mass="11596">MQRRYSNNDRRSDEMNTDKKNSEQNPRTSSTDDELAGVEHKEESEPLIGTKRKNDLLKQLPILNIPPPPVEPNPNEAAELRSVNIFIALKYAHISFPITTPS</sequence>